<dbReference type="Proteomes" id="UP000190395">
    <property type="component" value="Unassembled WGS sequence"/>
</dbReference>
<dbReference type="InterPro" id="IPR010930">
    <property type="entry name" value="Flg_bb/hook_C_dom"/>
</dbReference>
<evidence type="ECO:0000259" key="8">
    <source>
        <dbReference type="Pfam" id="PF06429"/>
    </source>
</evidence>
<protein>
    <recommendedName>
        <fullName evidence="3 6">Flagellar basal-body rod protein FlgC</fullName>
    </recommendedName>
</protein>
<dbReference type="GeneID" id="303366456"/>
<dbReference type="InterPro" id="IPR006299">
    <property type="entry name" value="FlgC"/>
</dbReference>
<evidence type="ECO:0000256" key="5">
    <source>
        <dbReference type="ARBA" id="ARBA00025933"/>
    </source>
</evidence>
<dbReference type="OrthoDB" id="9794148at2"/>
<evidence type="ECO:0000259" key="7">
    <source>
        <dbReference type="Pfam" id="PF00460"/>
    </source>
</evidence>
<dbReference type="Pfam" id="PF00460">
    <property type="entry name" value="Flg_bb_rod"/>
    <property type="match status" value="1"/>
</dbReference>
<dbReference type="PANTHER" id="PTHR30435:SF2">
    <property type="entry name" value="FLAGELLAR BASAL-BODY ROD PROTEIN FLGC"/>
    <property type="match status" value="1"/>
</dbReference>
<dbReference type="RefSeq" id="WP_078929913.1">
    <property type="nucleotide sequence ID" value="NZ_FUXC01000001.1"/>
</dbReference>
<dbReference type="PROSITE" id="PS00588">
    <property type="entry name" value="FLAGELLA_BB_ROD"/>
    <property type="match status" value="1"/>
</dbReference>
<dbReference type="STRING" id="225004.SAMN02745152_00176"/>
<proteinExistence type="inferred from homology"/>
<keyword evidence="9" id="KW-0969">Cilium</keyword>
<keyword evidence="9" id="KW-0966">Cell projection</keyword>
<reference evidence="9 10" key="1">
    <citation type="submission" date="2017-02" db="EMBL/GenBank/DDBJ databases">
        <authorList>
            <person name="Peterson S.W."/>
        </authorList>
    </citation>
    <scope>NUCLEOTIDE SEQUENCE [LARGE SCALE GENOMIC DNA]</scope>
    <source>
        <strain evidence="9 10">ATCC BAA-909</strain>
    </source>
</reference>
<dbReference type="EMBL" id="FUXC01000001">
    <property type="protein sequence ID" value="SJZ42366.1"/>
    <property type="molecule type" value="Genomic_DNA"/>
</dbReference>
<gene>
    <name evidence="9" type="ORF">SAMN02745152_00176</name>
</gene>
<dbReference type="GO" id="GO:0030694">
    <property type="term" value="C:bacterial-type flagellum basal body, rod"/>
    <property type="evidence" value="ECO:0007669"/>
    <property type="project" value="UniProtKB-UniRule"/>
</dbReference>
<evidence type="ECO:0000313" key="10">
    <source>
        <dbReference type="Proteomes" id="UP000190395"/>
    </source>
</evidence>
<dbReference type="AlphaFoldDB" id="A0A1T4KJ12"/>
<keyword evidence="4 6" id="KW-0975">Bacterial flagellum</keyword>
<comment type="subunit">
    <text evidence="5 6">The basal body constitutes a major portion of the flagellar organelle and consists of four rings (L,P,S, and M) mounted on a central rod. The rod consists of about 26 subunits of FlgG in the distal portion, and FlgB, FlgC and FlgF are thought to build up the proximal portion of the rod with about 6 subunits each.</text>
</comment>
<evidence type="ECO:0000256" key="2">
    <source>
        <dbReference type="ARBA" id="ARBA00009677"/>
    </source>
</evidence>
<evidence type="ECO:0000256" key="6">
    <source>
        <dbReference type="RuleBase" id="RU362062"/>
    </source>
</evidence>
<dbReference type="InterPro" id="IPR019776">
    <property type="entry name" value="Flagellar_basal_body_rod_CS"/>
</dbReference>
<accession>A0A1T4KJ12</accession>
<evidence type="ECO:0000256" key="4">
    <source>
        <dbReference type="ARBA" id="ARBA00023143"/>
    </source>
</evidence>
<dbReference type="GO" id="GO:0071978">
    <property type="term" value="P:bacterial-type flagellum-dependent swarming motility"/>
    <property type="evidence" value="ECO:0007669"/>
    <property type="project" value="TreeGrafter"/>
</dbReference>
<feature type="domain" description="Flagellar basal body rod protein N-terminal" evidence="7">
    <location>
        <begin position="7"/>
        <end position="34"/>
    </location>
</feature>
<keyword evidence="10" id="KW-1185">Reference proteome</keyword>
<keyword evidence="9" id="KW-0282">Flagellum</keyword>
<dbReference type="PANTHER" id="PTHR30435">
    <property type="entry name" value="FLAGELLAR PROTEIN"/>
    <property type="match status" value="1"/>
</dbReference>
<sequence length="153" mass="16480">MGMFTSINIATTGMSVERLRSDVISNNIANVSTTRTPEGGAFKKSSVIVEPIASAHPTWRMPFVNAEQDNGPGKGVRVKEIVKDTSKGRMVYEPSNPDAIQSGPDKGYVEYPNVNIVNEMVNLISASRAYEANSTVIQGAKDMFSVALEIGRG</sequence>
<dbReference type="InterPro" id="IPR001444">
    <property type="entry name" value="Flag_bb_rod_N"/>
</dbReference>
<feature type="domain" description="Flagellar basal-body/hook protein C-terminal" evidence="8">
    <location>
        <begin position="107"/>
        <end position="149"/>
    </location>
</feature>
<dbReference type="NCBIfam" id="TIGR01395">
    <property type="entry name" value="FlgC"/>
    <property type="match status" value="1"/>
</dbReference>
<organism evidence="9 10">
    <name type="scientific">Treponema berlinense</name>
    <dbReference type="NCBI Taxonomy" id="225004"/>
    <lineage>
        <taxon>Bacteria</taxon>
        <taxon>Pseudomonadati</taxon>
        <taxon>Spirochaetota</taxon>
        <taxon>Spirochaetia</taxon>
        <taxon>Spirochaetales</taxon>
        <taxon>Treponemataceae</taxon>
        <taxon>Treponema</taxon>
    </lineage>
</organism>
<evidence type="ECO:0000313" key="9">
    <source>
        <dbReference type="EMBL" id="SJZ42366.1"/>
    </source>
</evidence>
<comment type="similarity">
    <text evidence="2">Belongs to the flagella basal body rod proteins family.</text>
</comment>
<evidence type="ECO:0000256" key="1">
    <source>
        <dbReference type="ARBA" id="ARBA00004117"/>
    </source>
</evidence>
<name>A0A1T4KJ12_9SPIR</name>
<comment type="subcellular location">
    <subcellularLocation>
        <location evidence="1 6">Bacterial flagellum basal body</location>
    </subcellularLocation>
</comment>
<dbReference type="Pfam" id="PF06429">
    <property type="entry name" value="Flg_bbr_C"/>
    <property type="match status" value="1"/>
</dbReference>
<evidence type="ECO:0000256" key="3">
    <source>
        <dbReference type="ARBA" id="ARBA00017941"/>
    </source>
</evidence>